<keyword evidence="3" id="KW-1185">Reference proteome</keyword>
<name>A0ABU6KA77_9RHOO</name>
<comment type="caution">
    <text evidence="2">The sequence shown here is derived from an EMBL/GenBank/DDBJ whole genome shotgun (WGS) entry which is preliminary data.</text>
</comment>
<sequence length="295" mass="32386">MKHISSIFKLRTLVLTSALCVPGFVLAQAAYPTPEAAADALIQAVLASDDAAFAQVLGKQWRTLIPKDTNPDDRKAFLEKARDLHTVAVDGNHADLVVGKDQWHFPIPMHRTSNGKWSFDISGGQAALQERRIGANELSAMQAILAYVDAQYEYGQVDRNGDGIPEYARRFVSRKGKRDGLIWSPSLGDESPLGERFIPTKSGSGYHGYNFKILEAQGPKARAGARDYVIGNRLLSGYAAIAWPVKYGQTGVMTFIVNQDGVVYERNLGADTQKLASAIKAFNPDENWKQPKPKP</sequence>
<evidence type="ECO:0000313" key="3">
    <source>
        <dbReference type="Proteomes" id="UP001331561"/>
    </source>
</evidence>
<accession>A0ABU6KA77</accession>
<reference evidence="2 3" key="1">
    <citation type="submission" date="2024-01" db="EMBL/GenBank/DDBJ databases">
        <title>Uliginosibacterium soil sp. nov.</title>
        <authorList>
            <person name="Lv Y."/>
        </authorList>
    </citation>
    <scope>NUCLEOTIDE SEQUENCE [LARGE SCALE GENOMIC DNA]</scope>
    <source>
        <strain evidence="2 3">H3</strain>
    </source>
</reference>
<protein>
    <submittedName>
        <fullName evidence="2">DUF2950 domain-containing protein</fullName>
    </submittedName>
</protein>
<dbReference type="EMBL" id="JAYXHS010000004">
    <property type="protein sequence ID" value="MEC5387913.1"/>
    <property type="molecule type" value="Genomic_DNA"/>
</dbReference>
<dbReference type="InterPro" id="IPR021556">
    <property type="entry name" value="DUF2950"/>
</dbReference>
<dbReference type="Pfam" id="PF11453">
    <property type="entry name" value="DUF2950"/>
    <property type="match status" value="1"/>
</dbReference>
<evidence type="ECO:0000256" key="1">
    <source>
        <dbReference type="SAM" id="SignalP"/>
    </source>
</evidence>
<gene>
    <name evidence="2" type="ORF">VVD49_19425</name>
</gene>
<organism evidence="2 3">
    <name type="scientific">Uliginosibacterium silvisoli</name>
    <dbReference type="NCBI Taxonomy" id="3114758"/>
    <lineage>
        <taxon>Bacteria</taxon>
        <taxon>Pseudomonadati</taxon>
        <taxon>Pseudomonadota</taxon>
        <taxon>Betaproteobacteria</taxon>
        <taxon>Rhodocyclales</taxon>
        <taxon>Zoogloeaceae</taxon>
        <taxon>Uliginosibacterium</taxon>
    </lineage>
</organism>
<feature type="signal peptide" evidence="1">
    <location>
        <begin position="1"/>
        <end position="27"/>
    </location>
</feature>
<feature type="chain" id="PRO_5046708835" evidence="1">
    <location>
        <begin position="28"/>
        <end position="295"/>
    </location>
</feature>
<proteinExistence type="predicted"/>
<dbReference type="Proteomes" id="UP001331561">
    <property type="component" value="Unassembled WGS sequence"/>
</dbReference>
<dbReference type="RefSeq" id="WP_327600887.1">
    <property type="nucleotide sequence ID" value="NZ_JAYXHS010000004.1"/>
</dbReference>
<keyword evidence="1" id="KW-0732">Signal</keyword>
<evidence type="ECO:0000313" key="2">
    <source>
        <dbReference type="EMBL" id="MEC5387913.1"/>
    </source>
</evidence>